<evidence type="ECO:0000256" key="4">
    <source>
        <dbReference type="ARBA" id="ARBA00022475"/>
    </source>
</evidence>
<dbReference type="NCBIfam" id="NF003714">
    <property type="entry name" value="PRK05326.1-1"/>
    <property type="match status" value="1"/>
</dbReference>
<dbReference type="Proteomes" id="UP001529180">
    <property type="component" value="Unassembled WGS sequence"/>
</dbReference>
<evidence type="ECO:0000256" key="9">
    <source>
        <dbReference type="ARBA" id="ARBA00023136"/>
    </source>
</evidence>
<keyword evidence="7 11" id="KW-1133">Transmembrane helix</keyword>
<protein>
    <submittedName>
        <fullName evidence="13">Potassium/proton antiporter</fullName>
    </submittedName>
</protein>
<dbReference type="InterPro" id="IPR006153">
    <property type="entry name" value="Cation/H_exchanger_TM"/>
</dbReference>
<sequence length="702" mass="75370">MIESMNLVILIASILVVVAVFTSLVSFRVGAPLLLVFLFVGLGAGEDGIGGINFDNAPLAYFIGSIALALILFDSGFETQLRTLKIAAWPSLVLATFGVMITTGVIGAVTWLVLDVPWLVALLFGAIVSSTDAAAVFFLLRVGGINLRDRTRSTLEVESGSNDPMAVFLTISLVELIIIGGGENIAVELLQRFVLQIGLGAVFGLAGGYALVQMINRIKLEPGLVPIITMACALSLFGATSILGGSGFLAVYVAGLFAGNSKMHMSVGVRRFQHVTTWLAQIAMFVTLGLLATPSEFGAVIIPGVVLALVLVFIARPVAVWLCLMFFNFSRNDTAFISWVGLRGAVSILLAIVPMVEGVPEGQLLFNTAFIVVITSLLLQGWTIRRVAKWLGIIVPPRHGPVDRIDLELPGNANQEIVVYRVHEASAVATGHRIPRWARPSLILRDGASLRPHSAGHIQAGDQVYIITPPKHVELLDQLFAGPAEGANDVDLFGDFSFPADTHIVDIGRLYGFGVDDDDAELTVADILERDLSGDVELGDRVTYGTVELIVRRTDDEHGVIEVGLAVEVQKTKPKRRIPIFQSRSELLEIWKDWQKRKRDEKNATLRAANTTSTSESDTGDSVEIETAASDTATAVAEADKDVTPDAQDVADVPQPDAASDSETAEPLKKPDPTGEDAGGEDADANTDAPVKTTKRRKRTKE</sequence>
<evidence type="ECO:0000256" key="6">
    <source>
        <dbReference type="ARBA" id="ARBA00022692"/>
    </source>
</evidence>
<dbReference type="PROSITE" id="PS51202">
    <property type="entry name" value="RCK_C"/>
    <property type="match status" value="1"/>
</dbReference>
<feature type="compositionally biased region" description="Basic residues" evidence="10">
    <location>
        <begin position="693"/>
        <end position="702"/>
    </location>
</feature>
<feature type="transmembrane region" description="Helical" evidence="11">
    <location>
        <begin position="193"/>
        <end position="212"/>
    </location>
</feature>
<feature type="compositionally biased region" description="Low complexity" evidence="10">
    <location>
        <begin position="625"/>
        <end position="637"/>
    </location>
</feature>
<comment type="caution">
    <text evidence="13">The sequence shown here is derived from an EMBL/GenBank/DDBJ whole genome shotgun (WGS) entry which is preliminary data.</text>
</comment>
<dbReference type="EMBL" id="JARSBO010000013">
    <property type="protein sequence ID" value="MDG4721489.1"/>
    <property type="molecule type" value="Genomic_DNA"/>
</dbReference>
<dbReference type="Gene3D" id="1.20.1530.20">
    <property type="match status" value="1"/>
</dbReference>
<feature type="transmembrane region" description="Helical" evidence="11">
    <location>
        <begin position="364"/>
        <end position="382"/>
    </location>
</feature>
<dbReference type="RefSeq" id="WP_258548041.1">
    <property type="nucleotide sequence ID" value="NZ_JARSBO010000013.1"/>
</dbReference>
<evidence type="ECO:0000256" key="1">
    <source>
        <dbReference type="ARBA" id="ARBA00004651"/>
    </source>
</evidence>
<evidence type="ECO:0000313" key="14">
    <source>
        <dbReference type="Proteomes" id="UP001529180"/>
    </source>
</evidence>
<evidence type="ECO:0000259" key="12">
    <source>
        <dbReference type="PROSITE" id="PS51202"/>
    </source>
</evidence>
<keyword evidence="2" id="KW-0813">Transport</keyword>
<organism evidence="13 14">
    <name type="scientific">Thalassospira aquimaris</name>
    <dbReference type="NCBI Taxonomy" id="3037796"/>
    <lineage>
        <taxon>Bacteria</taxon>
        <taxon>Pseudomonadati</taxon>
        <taxon>Pseudomonadota</taxon>
        <taxon>Alphaproteobacteria</taxon>
        <taxon>Rhodospirillales</taxon>
        <taxon>Thalassospiraceae</taxon>
        <taxon>Thalassospira</taxon>
    </lineage>
</organism>
<dbReference type="PANTHER" id="PTHR32507">
    <property type="entry name" value="NA(+)/H(+) ANTIPORTER 1"/>
    <property type="match status" value="1"/>
</dbReference>
<dbReference type="NCBIfam" id="NF003716">
    <property type="entry name" value="PRK05326.1-3"/>
    <property type="match status" value="1"/>
</dbReference>
<evidence type="ECO:0000256" key="3">
    <source>
        <dbReference type="ARBA" id="ARBA00022449"/>
    </source>
</evidence>
<feature type="transmembrane region" description="Helical" evidence="11">
    <location>
        <begin position="59"/>
        <end position="77"/>
    </location>
</feature>
<keyword evidence="8" id="KW-0406">Ion transport</keyword>
<evidence type="ECO:0000256" key="7">
    <source>
        <dbReference type="ARBA" id="ARBA00022989"/>
    </source>
</evidence>
<evidence type="ECO:0000256" key="11">
    <source>
        <dbReference type="SAM" id="Phobius"/>
    </source>
</evidence>
<keyword evidence="4" id="KW-1003">Cell membrane</keyword>
<proteinExistence type="predicted"/>
<dbReference type="InterPro" id="IPR038770">
    <property type="entry name" value="Na+/solute_symporter_sf"/>
</dbReference>
<evidence type="ECO:0000313" key="13">
    <source>
        <dbReference type="EMBL" id="MDG4721489.1"/>
    </source>
</evidence>
<keyword evidence="5" id="KW-0633">Potassium transport</keyword>
<keyword evidence="5" id="KW-0630">Potassium</keyword>
<dbReference type="PANTHER" id="PTHR32507:SF7">
    <property type="entry name" value="K(+)_H(+) ANTIPORTER NHAP2"/>
    <property type="match status" value="1"/>
</dbReference>
<keyword evidence="6 11" id="KW-0812">Transmembrane</keyword>
<dbReference type="InterPro" id="IPR006037">
    <property type="entry name" value="RCK_C"/>
</dbReference>
<evidence type="ECO:0000256" key="10">
    <source>
        <dbReference type="SAM" id="MobiDB-lite"/>
    </source>
</evidence>
<keyword evidence="3" id="KW-0050">Antiport</keyword>
<reference evidence="13 14" key="1">
    <citation type="submission" date="2023-03" db="EMBL/GenBank/DDBJ databases">
        <title>Strain FZY0004 represents a novel species in the genus Thalassospira isolated from seawater.</title>
        <authorList>
            <person name="Fu Z.-Y."/>
        </authorList>
    </citation>
    <scope>NUCLEOTIDE SEQUENCE [LARGE SCALE GENOMIC DNA]</scope>
    <source>
        <strain evidence="13 14">FZY0004</strain>
    </source>
</reference>
<feature type="transmembrane region" description="Helical" evidence="11">
    <location>
        <begin position="275"/>
        <end position="293"/>
    </location>
</feature>
<evidence type="ECO:0000256" key="5">
    <source>
        <dbReference type="ARBA" id="ARBA00022538"/>
    </source>
</evidence>
<feature type="transmembrane region" description="Helical" evidence="11">
    <location>
        <begin position="7"/>
        <end position="39"/>
    </location>
</feature>
<accession>A0ABT6GHJ3</accession>
<dbReference type="Pfam" id="PF00999">
    <property type="entry name" value="Na_H_Exchanger"/>
    <property type="match status" value="1"/>
</dbReference>
<name>A0ABT6GHJ3_9PROT</name>
<feature type="compositionally biased region" description="Acidic residues" evidence="10">
    <location>
        <begin position="674"/>
        <end position="685"/>
    </location>
</feature>
<evidence type="ECO:0000256" key="2">
    <source>
        <dbReference type="ARBA" id="ARBA00022448"/>
    </source>
</evidence>
<feature type="transmembrane region" description="Helical" evidence="11">
    <location>
        <begin position="89"/>
        <end position="112"/>
    </location>
</feature>
<feature type="transmembrane region" description="Helical" evidence="11">
    <location>
        <begin position="305"/>
        <end position="329"/>
    </location>
</feature>
<feature type="transmembrane region" description="Helical" evidence="11">
    <location>
        <begin position="224"/>
        <end position="255"/>
    </location>
</feature>
<dbReference type="NCBIfam" id="NF003715">
    <property type="entry name" value="PRK05326.1-2"/>
    <property type="match status" value="1"/>
</dbReference>
<feature type="transmembrane region" description="Helical" evidence="11">
    <location>
        <begin position="118"/>
        <end position="144"/>
    </location>
</feature>
<keyword evidence="9 11" id="KW-0472">Membrane</keyword>
<feature type="domain" description="RCK C-terminal" evidence="12">
    <location>
        <begin position="402"/>
        <end position="482"/>
    </location>
</feature>
<evidence type="ECO:0000256" key="8">
    <source>
        <dbReference type="ARBA" id="ARBA00023065"/>
    </source>
</evidence>
<keyword evidence="14" id="KW-1185">Reference proteome</keyword>
<feature type="region of interest" description="Disordered" evidence="10">
    <location>
        <begin position="599"/>
        <end position="702"/>
    </location>
</feature>
<gene>
    <name evidence="13" type="ORF">P7680_20960</name>
</gene>
<feature type="transmembrane region" description="Helical" evidence="11">
    <location>
        <begin position="335"/>
        <end position="352"/>
    </location>
</feature>
<comment type="subcellular location">
    <subcellularLocation>
        <location evidence="1">Cell membrane</location>
        <topology evidence="1">Multi-pass membrane protein</topology>
    </subcellularLocation>
</comment>